<evidence type="ECO:0000256" key="2">
    <source>
        <dbReference type="SAM" id="SignalP"/>
    </source>
</evidence>
<dbReference type="PANTHER" id="PTHR10039">
    <property type="entry name" value="AMELOGENIN"/>
    <property type="match status" value="1"/>
</dbReference>
<gene>
    <name evidence="4" type="ORF">QQS21_011424</name>
</gene>
<name>A0AAJ0CFV7_9HYPO</name>
<feature type="chain" id="PRO_5042506409" description="Nephrocystin 3-like N-terminal domain-containing protein" evidence="2">
    <location>
        <begin position="17"/>
        <end position="113"/>
    </location>
</feature>
<dbReference type="Proteomes" id="UP001251528">
    <property type="component" value="Unassembled WGS sequence"/>
</dbReference>
<keyword evidence="1" id="KW-0677">Repeat</keyword>
<feature type="signal peptide" evidence="2">
    <location>
        <begin position="1"/>
        <end position="16"/>
    </location>
</feature>
<dbReference type="EMBL" id="JASWJB010000386">
    <property type="protein sequence ID" value="KAK2590887.1"/>
    <property type="molecule type" value="Genomic_DNA"/>
</dbReference>
<sequence>MSIAGLLRSLIYLVLRQCPNLISLSNPERWEALYLVAFSAKRFSHLRFFFLIDGLDEFIGDRIELMELIQELAACEHIKVCVASRLWANFQKFFDKLPSLVLQQHLTTKDLVE</sequence>
<evidence type="ECO:0000313" key="4">
    <source>
        <dbReference type="EMBL" id="KAK2590887.1"/>
    </source>
</evidence>
<dbReference type="Pfam" id="PF24883">
    <property type="entry name" value="NPHP3_N"/>
    <property type="match status" value="1"/>
</dbReference>
<evidence type="ECO:0000313" key="5">
    <source>
        <dbReference type="Proteomes" id="UP001251528"/>
    </source>
</evidence>
<protein>
    <recommendedName>
        <fullName evidence="3">Nephrocystin 3-like N-terminal domain-containing protein</fullName>
    </recommendedName>
</protein>
<keyword evidence="2" id="KW-0732">Signal</keyword>
<reference evidence="4" key="1">
    <citation type="submission" date="2023-06" db="EMBL/GenBank/DDBJ databases">
        <title>Conoideocrella luteorostrata (Hypocreales: Clavicipitaceae), a potential biocontrol fungus for elongate hemlock scale in United States Christmas tree production areas.</title>
        <authorList>
            <person name="Barrett H."/>
            <person name="Lovett B."/>
            <person name="Macias A.M."/>
            <person name="Stajich J.E."/>
            <person name="Kasson M.T."/>
        </authorList>
    </citation>
    <scope>NUCLEOTIDE SEQUENCE</scope>
    <source>
        <strain evidence="4">ARSEF 14590</strain>
    </source>
</reference>
<evidence type="ECO:0000259" key="3">
    <source>
        <dbReference type="Pfam" id="PF24883"/>
    </source>
</evidence>
<evidence type="ECO:0000256" key="1">
    <source>
        <dbReference type="ARBA" id="ARBA00022737"/>
    </source>
</evidence>
<keyword evidence="5" id="KW-1185">Reference proteome</keyword>
<comment type="caution">
    <text evidence="4">The sequence shown here is derived from an EMBL/GenBank/DDBJ whole genome shotgun (WGS) entry which is preliminary data.</text>
</comment>
<dbReference type="InterPro" id="IPR056884">
    <property type="entry name" value="NPHP3-like_N"/>
</dbReference>
<proteinExistence type="predicted"/>
<dbReference type="PANTHER" id="PTHR10039:SF5">
    <property type="entry name" value="NACHT DOMAIN-CONTAINING PROTEIN"/>
    <property type="match status" value="1"/>
</dbReference>
<accession>A0AAJ0CFV7</accession>
<organism evidence="4 5">
    <name type="scientific">Conoideocrella luteorostrata</name>
    <dbReference type="NCBI Taxonomy" id="1105319"/>
    <lineage>
        <taxon>Eukaryota</taxon>
        <taxon>Fungi</taxon>
        <taxon>Dikarya</taxon>
        <taxon>Ascomycota</taxon>
        <taxon>Pezizomycotina</taxon>
        <taxon>Sordariomycetes</taxon>
        <taxon>Hypocreomycetidae</taxon>
        <taxon>Hypocreales</taxon>
        <taxon>Clavicipitaceae</taxon>
        <taxon>Conoideocrella</taxon>
    </lineage>
</organism>
<feature type="domain" description="Nephrocystin 3-like N-terminal" evidence="3">
    <location>
        <begin position="3"/>
        <end position="85"/>
    </location>
</feature>
<dbReference type="AlphaFoldDB" id="A0AAJ0CFV7"/>